<dbReference type="EMBL" id="VMBB01000021">
    <property type="protein sequence ID" value="MDR8261622.1"/>
    <property type="molecule type" value="Genomic_DNA"/>
</dbReference>
<sequence>MFKKDVKLDPNVLKDRARNTIAEHVQKSHEQIVALEKSIEADEEAIRHIRATIAEKTEKLGLAVFAHESLKKAEEALAA</sequence>
<dbReference type="AlphaFoldDB" id="A0ABD5DAZ2"/>
<name>A0ABD5DAZ2_ACIBA</name>
<proteinExistence type="predicted"/>
<gene>
    <name evidence="1" type="ORF">FPK87_14285</name>
</gene>
<protein>
    <submittedName>
        <fullName evidence="1">Uncharacterized protein</fullName>
    </submittedName>
</protein>
<dbReference type="RefSeq" id="WP_004716594.1">
    <property type="nucleotide sequence ID" value="NZ_CP110465.1"/>
</dbReference>
<comment type="caution">
    <text evidence="1">The sequence shown here is derived from an EMBL/GenBank/DDBJ whole genome shotgun (WGS) entry which is preliminary data.</text>
</comment>
<organism evidence="1">
    <name type="scientific">Acinetobacter baumannii</name>
    <dbReference type="NCBI Taxonomy" id="470"/>
    <lineage>
        <taxon>Bacteria</taxon>
        <taxon>Pseudomonadati</taxon>
        <taxon>Pseudomonadota</taxon>
        <taxon>Gammaproteobacteria</taxon>
        <taxon>Moraxellales</taxon>
        <taxon>Moraxellaceae</taxon>
        <taxon>Acinetobacter</taxon>
        <taxon>Acinetobacter calcoaceticus/baumannii complex</taxon>
    </lineage>
</organism>
<reference evidence="1" key="1">
    <citation type="submission" date="2019-07" db="EMBL/GenBank/DDBJ databases">
        <title>Biological characteristics of mucoid Acinetobacter baumannii from a general hospital in China.</title>
        <authorList>
            <person name="Hua X."/>
            <person name="Yu Y."/>
        </authorList>
    </citation>
    <scope>NUCLEOTIDE SEQUENCE [LARGE SCALE GENOMIC DNA]</scope>
    <source>
        <strain evidence="1">N41</strain>
    </source>
</reference>
<evidence type="ECO:0000313" key="1">
    <source>
        <dbReference type="EMBL" id="MDR8261622.1"/>
    </source>
</evidence>
<accession>A0ABD5DAZ2</accession>